<dbReference type="Proteomes" id="UP000050509">
    <property type="component" value="Unassembled WGS sequence"/>
</dbReference>
<proteinExistence type="predicted"/>
<accession>A0A0P9H3I5</accession>
<reference evidence="3 4" key="1">
    <citation type="submission" date="2015-09" db="EMBL/GenBank/DDBJ databases">
        <title>Draft genome sequence of Kouleothrix aurantiaca JCM 19913.</title>
        <authorList>
            <person name="Hemp J."/>
        </authorList>
    </citation>
    <scope>NUCLEOTIDE SEQUENCE [LARGE SCALE GENOMIC DNA]</scope>
    <source>
        <strain evidence="3 4">COM-B</strain>
    </source>
</reference>
<sequence length="130" mass="14339">MLRGAVVYCCWQNQSERLFYFTSYFLPMFPAHERTSTLRLIVIALALVGVLMLILRPGSSAQRLVSRWQPQPLLTAPEPQAQQPGAPAPEPIAGDARPLDQFDIQVDDGLYADERAAPNGDLQAALGYVV</sequence>
<feature type="non-terminal residue" evidence="3">
    <location>
        <position position="130"/>
    </location>
</feature>
<evidence type="ECO:0000313" key="4">
    <source>
        <dbReference type="Proteomes" id="UP000050509"/>
    </source>
</evidence>
<protein>
    <submittedName>
        <fullName evidence="3">Uncharacterized protein</fullName>
    </submittedName>
</protein>
<keyword evidence="2" id="KW-0472">Membrane</keyword>
<feature type="compositionally biased region" description="Low complexity" evidence="1">
    <location>
        <begin position="76"/>
        <end position="96"/>
    </location>
</feature>
<evidence type="ECO:0000313" key="3">
    <source>
        <dbReference type="EMBL" id="KPV48561.1"/>
    </source>
</evidence>
<evidence type="ECO:0000256" key="1">
    <source>
        <dbReference type="SAM" id="MobiDB-lite"/>
    </source>
</evidence>
<keyword evidence="2" id="KW-0812">Transmembrane</keyword>
<name>A0A0P9H3I5_9CHLR</name>
<organism evidence="3 4">
    <name type="scientific">Kouleothrix aurantiaca</name>
    <dbReference type="NCBI Taxonomy" id="186479"/>
    <lineage>
        <taxon>Bacteria</taxon>
        <taxon>Bacillati</taxon>
        <taxon>Chloroflexota</taxon>
        <taxon>Chloroflexia</taxon>
        <taxon>Chloroflexales</taxon>
        <taxon>Roseiflexineae</taxon>
        <taxon>Roseiflexaceae</taxon>
        <taxon>Kouleothrix</taxon>
    </lineage>
</organism>
<comment type="caution">
    <text evidence="3">The sequence shown here is derived from an EMBL/GenBank/DDBJ whole genome shotgun (WGS) entry which is preliminary data.</text>
</comment>
<feature type="transmembrane region" description="Helical" evidence="2">
    <location>
        <begin position="36"/>
        <end position="55"/>
    </location>
</feature>
<gene>
    <name evidence="3" type="ORF">SE17_37410</name>
</gene>
<dbReference type="EMBL" id="LJCR01002558">
    <property type="protein sequence ID" value="KPV48561.1"/>
    <property type="molecule type" value="Genomic_DNA"/>
</dbReference>
<keyword evidence="4" id="KW-1185">Reference proteome</keyword>
<keyword evidence="2" id="KW-1133">Transmembrane helix</keyword>
<feature type="region of interest" description="Disordered" evidence="1">
    <location>
        <begin position="75"/>
        <end position="96"/>
    </location>
</feature>
<evidence type="ECO:0000256" key="2">
    <source>
        <dbReference type="SAM" id="Phobius"/>
    </source>
</evidence>
<dbReference type="AlphaFoldDB" id="A0A0P9H3I5"/>